<evidence type="ECO:0000313" key="2">
    <source>
        <dbReference type="Proteomes" id="UP000031623"/>
    </source>
</evidence>
<dbReference type="OrthoDB" id="5622732at2"/>
<gene>
    <name evidence="1" type="ORF">THII_3813</name>
</gene>
<sequence>MKQVASLRYGVIFKKAFCDPEIFKGFVRDILGIQLEIDRVETEKTFSIPIGRVQPRFDLFAEDKKNRVIVDIQHERHADHYDRFLHYHCVALLEQINQSQDYRPQLKVFTIVVLTSGDRHKKDVSLIKFDPHDLAGQPLNEIHHQIIYLCPKYWSNRTPPAYQEWLRAIEDSLDEQVEETQYQLPEIHKIFHHIEKDLISPQERARMIEEYHLDELKQDQFAEGWETGVKQGIMKRNIEIAKKLLVEGTSPEVIAKITDLTAEEIQALSQLSR</sequence>
<name>A0A090AQW7_9GAMM</name>
<evidence type="ECO:0000313" key="1">
    <source>
        <dbReference type="EMBL" id="BAP58110.1"/>
    </source>
</evidence>
<dbReference type="Proteomes" id="UP000031623">
    <property type="component" value="Chromosome"/>
</dbReference>
<dbReference type="STRING" id="40754.THII_3813"/>
<reference evidence="1 2" key="1">
    <citation type="journal article" date="2014" name="ISME J.">
        <title>Ecophysiology of Thioploca ingrica as revealed by the complete genome sequence supplemented with proteomic evidence.</title>
        <authorList>
            <person name="Kojima H."/>
            <person name="Ogura Y."/>
            <person name="Yamamoto N."/>
            <person name="Togashi T."/>
            <person name="Mori H."/>
            <person name="Watanabe T."/>
            <person name="Nemoto F."/>
            <person name="Kurokawa K."/>
            <person name="Hayashi T."/>
            <person name="Fukui M."/>
        </authorList>
    </citation>
    <scope>NUCLEOTIDE SEQUENCE [LARGE SCALE GENOMIC DNA]</scope>
</reference>
<organism evidence="1 2">
    <name type="scientific">Thioploca ingrica</name>
    <dbReference type="NCBI Taxonomy" id="40754"/>
    <lineage>
        <taxon>Bacteria</taxon>
        <taxon>Pseudomonadati</taxon>
        <taxon>Pseudomonadota</taxon>
        <taxon>Gammaproteobacteria</taxon>
        <taxon>Thiotrichales</taxon>
        <taxon>Thiotrichaceae</taxon>
        <taxon>Thioploca</taxon>
    </lineage>
</organism>
<dbReference type="HOGENOM" id="CLU_993713_0_0_6"/>
<dbReference type="KEGG" id="tig:THII_3813"/>
<dbReference type="AlphaFoldDB" id="A0A090AQW7"/>
<proteinExistence type="predicted"/>
<evidence type="ECO:0008006" key="3">
    <source>
        <dbReference type="Google" id="ProtNLM"/>
    </source>
</evidence>
<dbReference type="Pfam" id="PF12784">
    <property type="entry name" value="PDDEXK_2"/>
    <property type="match status" value="1"/>
</dbReference>
<dbReference type="EMBL" id="AP014633">
    <property type="protein sequence ID" value="BAP58110.1"/>
    <property type="molecule type" value="Genomic_DNA"/>
</dbReference>
<protein>
    <recommendedName>
        <fullName evidence="3">Rpn family recombination-promoting nuclease/putative transposase</fullName>
    </recommendedName>
</protein>
<accession>A0A090AQW7</accession>
<keyword evidence="2" id="KW-1185">Reference proteome</keyword>